<accession>A0A370DEJ4</accession>
<dbReference type="CDD" id="cd02042">
    <property type="entry name" value="ParAB_family"/>
    <property type="match status" value="1"/>
</dbReference>
<evidence type="ECO:0000313" key="3">
    <source>
        <dbReference type="Proteomes" id="UP000254771"/>
    </source>
</evidence>
<comment type="caution">
    <text evidence="2">The sequence shown here is derived from an EMBL/GenBank/DDBJ whole genome shotgun (WGS) entry which is preliminary data.</text>
</comment>
<dbReference type="InterPro" id="IPR027417">
    <property type="entry name" value="P-loop_NTPase"/>
</dbReference>
<dbReference type="AlphaFoldDB" id="A0A370DEJ4"/>
<protein>
    <submittedName>
        <fullName evidence="2">Cobyrinic acid a,c-diamide synthase</fullName>
    </submittedName>
</protein>
<reference evidence="2 3" key="1">
    <citation type="journal article" date="2018" name="ISME J.">
        <title>Endosymbiont genomes yield clues of tubeworm success.</title>
        <authorList>
            <person name="Li Y."/>
            <person name="Liles M.R."/>
            <person name="Halanych K.M."/>
        </authorList>
    </citation>
    <scope>NUCLEOTIDE SEQUENCE [LARGE SCALE GENOMIC DNA]</scope>
    <source>
        <strain evidence="2">A1462</strain>
    </source>
</reference>
<dbReference type="PANTHER" id="PTHR13696">
    <property type="entry name" value="P-LOOP CONTAINING NUCLEOSIDE TRIPHOSPHATE HYDROLASE"/>
    <property type="match status" value="1"/>
</dbReference>
<name>A0A370DEJ4_9GAMM</name>
<dbReference type="InterPro" id="IPR002586">
    <property type="entry name" value="CobQ/CobB/MinD/ParA_Nub-bd_dom"/>
</dbReference>
<dbReference type="PANTHER" id="PTHR13696:SF96">
    <property type="entry name" value="COBQ_COBB_MIND_PARA NUCLEOTIDE BINDING DOMAIN-CONTAINING PROTEIN"/>
    <property type="match status" value="1"/>
</dbReference>
<dbReference type="Proteomes" id="UP000254771">
    <property type="component" value="Unassembled WGS sequence"/>
</dbReference>
<dbReference type="SUPFAM" id="SSF52540">
    <property type="entry name" value="P-loop containing nucleoside triphosphate hydrolases"/>
    <property type="match status" value="1"/>
</dbReference>
<dbReference type="Pfam" id="PF01656">
    <property type="entry name" value="CbiA"/>
    <property type="match status" value="1"/>
</dbReference>
<feature type="domain" description="CobQ/CobB/MinD/ParA nucleotide binding" evidence="1">
    <location>
        <begin position="4"/>
        <end position="182"/>
    </location>
</feature>
<organism evidence="2 3">
    <name type="scientific">endosymbiont of Escarpia spicata</name>
    <dbReference type="NCBI Taxonomy" id="2200908"/>
    <lineage>
        <taxon>Bacteria</taxon>
        <taxon>Pseudomonadati</taxon>
        <taxon>Pseudomonadota</taxon>
        <taxon>Gammaproteobacteria</taxon>
        <taxon>sulfur-oxidizing symbionts</taxon>
    </lineage>
</organism>
<evidence type="ECO:0000259" key="1">
    <source>
        <dbReference type="Pfam" id="PF01656"/>
    </source>
</evidence>
<dbReference type="PIRSF" id="PIRSF009320">
    <property type="entry name" value="Nuc_binding_HP_1000"/>
    <property type="match status" value="1"/>
</dbReference>
<evidence type="ECO:0000313" key="2">
    <source>
        <dbReference type="EMBL" id="RDH83329.1"/>
    </source>
</evidence>
<sequence>MRTVMLMNAKGGCGKTTLATNLATWYADEGLNVALADFDPQKSSLDWLEARQDYEGIPDIQAIDATGEPIKTKKGTDLLIMDAPAGTHGKAINKMLKRVDTLVLPVLPSPIDIRACSRFLEELLSSGRISRHQTRIGIVANRVREQTIIYHELEKFLGHLKVPVITHLRESRNYIQSAEQGLGIFELAPSQVYQDVILWDALFDWLDIKT</sequence>
<proteinExistence type="predicted"/>
<dbReference type="EMBL" id="QFXE01000020">
    <property type="protein sequence ID" value="RDH83329.1"/>
    <property type="molecule type" value="Genomic_DNA"/>
</dbReference>
<gene>
    <name evidence="2" type="ORF">DIZ78_15145</name>
</gene>
<dbReference type="InterPro" id="IPR050678">
    <property type="entry name" value="DNA_Partitioning_ATPase"/>
</dbReference>
<keyword evidence="3" id="KW-1185">Reference proteome</keyword>
<dbReference type="Gene3D" id="3.40.50.300">
    <property type="entry name" value="P-loop containing nucleotide triphosphate hydrolases"/>
    <property type="match status" value="1"/>
</dbReference>